<gene>
    <name evidence="1" type="primary">NAT3_2</name>
    <name evidence="1" type="ORF">G3M48_004948</name>
</gene>
<keyword evidence="2" id="KW-1185">Reference proteome</keyword>
<dbReference type="EMBL" id="JAAHCF010000323">
    <property type="protein sequence ID" value="KAK8145068.1"/>
    <property type="molecule type" value="Genomic_DNA"/>
</dbReference>
<dbReference type="Gene3D" id="3.30.2140.20">
    <property type="match status" value="1"/>
</dbReference>
<name>A0AAW0RSL2_9HYPO</name>
<dbReference type="AlphaFoldDB" id="A0AAW0RSL2"/>
<dbReference type="Proteomes" id="UP001397290">
    <property type="component" value="Unassembled WGS sequence"/>
</dbReference>
<protein>
    <submittedName>
        <fullName evidence="1">N-terminal acetyltransferase</fullName>
    </submittedName>
</protein>
<comment type="caution">
    <text evidence="1">The sequence shown here is derived from an EMBL/GenBank/DDBJ whole genome shotgun (WGS) entry which is preliminary data.</text>
</comment>
<dbReference type="InterPro" id="IPR053710">
    <property type="entry name" value="Arylamine_NAT_domain_sf"/>
</dbReference>
<evidence type="ECO:0000313" key="1">
    <source>
        <dbReference type="EMBL" id="KAK8145068.1"/>
    </source>
</evidence>
<proteinExistence type="predicted"/>
<evidence type="ECO:0000313" key="2">
    <source>
        <dbReference type="Proteomes" id="UP001397290"/>
    </source>
</evidence>
<reference evidence="1 2" key="1">
    <citation type="submission" date="2020-02" db="EMBL/GenBank/DDBJ databases">
        <title>Comparative genomics of the hypocrealean fungal genus Beauvera.</title>
        <authorList>
            <person name="Showalter D.N."/>
            <person name="Bushley K.E."/>
            <person name="Rehner S.A."/>
        </authorList>
    </citation>
    <scope>NUCLEOTIDE SEQUENCE [LARGE SCALE GENOMIC DNA]</scope>
    <source>
        <strain evidence="1 2">ARSEF4384</strain>
    </source>
</reference>
<organism evidence="1 2">
    <name type="scientific">Beauveria asiatica</name>
    <dbReference type="NCBI Taxonomy" id="1069075"/>
    <lineage>
        <taxon>Eukaryota</taxon>
        <taxon>Fungi</taxon>
        <taxon>Dikarya</taxon>
        <taxon>Ascomycota</taxon>
        <taxon>Pezizomycotina</taxon>
        <taxon>Sordariomycetes</taxon>
        <taxon>Hypocreomycetidae</taxon>
        <taxon>Hypocreales</taxon>
        <taxon>Cordycipitaceae</taxon>
        <taxon>Beauveria</taxon>
    </lineage>
</organism>
<sequence length="143" mass="16138">MTSVRGQTQADGIPNEEYQGWKNYSANVAFDGDGPTAPLPMNEATVHNNLGSQQVRFVHDRIDNQQRSEARIWTYRFPELEFFQEDFEVQSCSPKLQPGMYLQAQMVSNHQKVNTANATNAIGPGIPFAFSCVRTQAQNKDRI</sequence>
<accession>A0AAW0RSL2</accession>